<gene>
    <name evidence="1" type="ORF">MQP27_37410</name>
</gene>
<dbReference type="Proteomes" id="UP001165269">
    <property type="component" value="Unassembled WGS sequence"/>
</dbReference>
<sequence length="151" mass="15960">MARLHLRSGMDPDAPKTAYAVLVVDPEGTPGERAVAALGSCCYEGDGAFYLVRSDGWAERSPEDGRLAVRIAVHPAVLRQVGVDPEDFPGRSSVDPRALLVLEARAAADPALTAHLAEPTAVFTAGPDTTLEELLASDAEWPMFLAPPPES</sequence>
<proteinExistence type="predicted"/>
<accession>A0ABS9YLP6</accession>
<evidence type="ECO:0000313" key="1">
    <source>
        <dbReference type="EMBL" id="MCI3276766.1"/>
    </source>
</evidence>
<organism evidence="1 2">
    <name type="scientific">Streptomyces cylindrosporus</name>
    <dbReference type="NCBI Taxonomy" id="2927583"/>
    <lineage>
        <taxon>Bacteria</taxon>
        <taxon>Bacillati</taxon>
        <taxon>Actinomycetota</taxon>
        <taxon>Actinomycetes</taxon>
        <taxon>Kitasatosporales</taxon>
        <taxon>Streptomycetaceae</taxon>
        <taxon>Streptomyces</taxon>
    </lineage>
</organism>
<keyword evidence="2" id="KW-1185">Reference proteome</keyword>
<protein>
    <submittedName>
        <fullName evidence="1">Uncharacterized protein</fullName>
    </submittedName>
</protein>
<dbReference type="EMBL" id="JALDAY010000013">
    <property type="protein sequence ID" value="MCI3276766.1"/>
    <property type="molecule type" value="Genomic_DNA"/>
</dbReference>
<reference evidence="1" key="1">
    <citation type="submission" date="2022-03" db="EMBL/GenBank/DDBJ databases">
        <title>Streptomyces 7R015 and 7R016 isolated from Barleria lupulina in Thailand.</title>
        <authorList>
            <person name="Kanchanasin P."/>
            <person name="Phongsopitanun W."/>
            <person name="Tanasupawat S."/>
        </authorList>
    </citation>
    <scope>NUCLEOTIDE SEQUENCE</scope>
    <source>
        <strain evidence="1">7R015</strain>
    </source>
</reference>
<comment type="caution">
    <text evidence="1">The sequence shown here is derived from an EMBL/GenBank/DDBJ whole genome shotgun (WGS) entry which is preliminary data.</text>
</comment>
<dbReference type="RefSeq" id="WP_242773709.1">
    <property type="nucleotide sequence ID" value="NZ_JALDAY010000013.1"/>
</dbReference>
<evidence type="ECO:0000313" key="2">
    <source>
        <dbReference type="Proteomes" id="UP001165269"/>
    </source>
</evidence>
<name>A0ABS9YLP6_9ACTN</name>